<dbReference type="RefSeq" id="WP_093885584.1">
    <property type="nucleotide sequence ID" value="NZ_FOQY01000002.1"/>
</dbReference>
<reference evidence="3" key="1">
    <citation type="submission" date="2016-10" db="EMBL/GenBank/DDBJ databases">
        <authorList>
            <person name="Varghese N."/>
            <person name="Submissions S."/>
        </authorList>
    </citation>
    <scope>NUCLEOTIDE SEQUENCE [LARGE SCALE GENOMIC DNA]</scope>
    <source>
        <strain evidence="3">CGMCC 4.2126</strain>
    </source>
</reference>
<evidence type="ECO:0000313" key="3">
    <source>
        <dbReference type="Proteomes" id="UP000199111"/>
    </source>
</evidence>
<dbReference type="InterPro" id="IPR050570">
    <property type="entry name" value="Cell_wall_metabolism_enzyme"/>
</dbReference>
<gene>
    <name evidence="2" type="ORF">SAMN05216275_102249</name>
</gene>
<organism evidence="2 3">
    <name type="scientific">Streptosporangium canum</name>
    <dbReference type="NCBI Taxonomy" id="324952"/>
    <lineage>
        <taxon>Bacteria</taxon>
        <taxon>Bacillati</taxon>
        <taxon>Actinomycetota</taxon>
        <taxon>Actinomycetes</taxon>
        <taxon>Streptosporangiales</taxon>
        <taxon>Streptosporangiaceae</taxon>
        <taxon>Streptosporangium</taxon>
    </lineage>
</organism>
<dbReference type="GeneID" id="96296589"/>
<dbReference type="AlphaFoldDB" id="A0A1I3GWR2"/>
<dbReference type="CDD" id="cd12797">
    <property type="entry name" value="M23_peptidase"/>
    <property type="match status" value="1"/>
</dbReference>
<dbReference type="PANTHER" id="PTHR21666">
    <property type="entry name" value="PEPTIDASE-RELATED"/>
    <property type="match status" value="1"/>
</dbReference>
<dbReference type="InterPro" id="IPR016047">
    <property type="entry name" value="M23ase_b-sheet_dom"/>
</dbReference>
<evidence type="ECO:0000259" key="1">
    <source>
        <dbReference type="Pfam" id="PF01551"/>
    </source>
</evidence>
<accession>A0A1I3GWR2</accession>
<protein>
    <submittedName>
        <fullName evidence="2">Peptidase family M23</fullName>
    </submittedName>
</protein>
<sequence>MSTLDRVVLRLPFRGTWLARNSPARRVPSHGTHLFATTYAMDFIAVRGRRTATTRDWRTLLYTEPAERFFAFDQPILAPAAGRVVSVHDGEADHVARRSQLALLPYALTQAARVRAGAGAIAGNHVILELENHGGYVVLAHLRASSVRVGEGEPVVAGQELATCGNSGNSTQPHLHIQVMDSADPFAARGMPMTFREYRAWRHPGRAPNVVERGIPNESEIVESL</sequence>
<dbReference type="GO" id="GO:0004222">
    <property type="term" value="F:metalloendopeptidase activity"/>
    <property type="evidence" value="ECO:0007669"/>
    <property type="project" value="TreeGrafter"/>
</dbReference>
<dbReference type="PANTHER" id="PTHR21666:SF270">
    <property type="entry name" value="MUREIN HYDROLASE ACTIVATOR ENVC"/>
    <property type="match status" value="1"/>
</dbReference>
<dbReference type="Proteomes" id="UP000199111">
    <property type="component" value="Unassembled WGS sequence"/>
</dbReference>
<evidence type="ECO:0000313" key="2">
    <source>
        <dbReference type="EMBL" id="SFI27777.1"/>
    </source>
</evidence>
<proteinExistence type="predicted"/>
<dbReference type="EMBL" id="FOQY01000002">
    <property type="protein sequence ID" value="SFI27777.1"/>
    <property type="molecule type" value="Genomic_DNA"/>
</dbReference>
<dbReference type="SUPFAM" id="SSF51261">
    <property type="entry name" value="Duplicated hybrid motif"/>
    <property type="match status" value="1"/>
</dbReference>
<keyword evidence="3" id="KW-1185">Reference proteome</keyword>
<dbReference type="Pfam" id="PF01551">
    <property type="entry name" value="Peptidase_M23"/>
    <property type="match status" value="1"/>
</dbReference>
<feature type="domain" description="M23ase beta-sheet core" evidence="1">
    <location>
        <begin position="115"/>
        <end position="185"/>
    </location>
</feature>
<name>A0A1I3GWR2_9ACTN</name>
<dbReference type="Gene3D" id="2.70.70.10">
    <property type="entry name" value="Glucose Permease (Domain IIA)"/>
    <property type="match status" value="1"/>
</dbReference>
<dbReference type="InterPro" id="IPR011055">
    <property type="entry name" value="Dup_hybrid_motif"/>
</dbReference>